<dbReference type="GO" id="GO:0003697">
    <property type="term" value="F:single-stranded DNA binding"/>
    <property type="evidence" value="ECO:0007669"/>
    <property type="project" value="InterPro"/>
</dbReference>
<accession>U3JCL9</accession>
<dbReference type="SUPFAM" id="SSF50249">
    <property type="entry name" value="Nucleic acid-binding proteins"/>
    <property type="match status" value="1"/>
</dbReference>
<evidence type="ECO:0000313" key="7">
    <source>
        <dbReference type="Proteomes" id="UP000016665"/>
    </source>
</evidence>
<dbReference type="STRING" id="59894.ENSFALP00000000523"/>
<dbReference type="GeneTree" id="ENSGT00390000002796"/>
<dbReference type="HOGENOM" id="CLU_078758_2_1_1"/>
<evidence type="ECO:0000256" key="4">
    <source>
        <dbReference type="PROSITE-ProRule" id="PRU00252"/>
    </source>
</evidence>
<dbReference type="Ensembl" id="ENSFALT00000000527.2">
    <property type="protein sequence ID" value="ENSFALP00000000523.2"/>
    <property type="gene ID" value="ENSFALG00000000509.2"/>
</dbReference>
<keyword evidence="2 4" id="KW-0238">DNA-binding</keyword>
<keyword evidence="3" id="KW-1135">Mitochondrion nucleoid</keyword>
<evidence type="ECO:0000313" key="6">
    <source>
        <dbReference type="Ensembl" id="ENSFALP00000000523.2"/>
    </source>
</evidence>
<sequence length="123" mass="13884">KVGRPLAMLRNIIIHLYVCLVSLVSAMNGVQLLGRIGQDPIIRQVEGENPVTIFSLATNEMWWTGDSKLGQGGDISQKTTRHRISVFRLGLKDVTYQYVRKGSRIFVEGKIDYGKYTDKNNVM</sequence>
<dbReference type="NCBIfam" id="TIGR00621">
    <property type="entry name" value="ssb"/>
    <property type="match status" value="1"/>
</dbReference>
<dbReference type="Pfam" id="PF00436">
    <property type="entry name" value="SSB"/>
    <property type="match status" value="1"/>
</dbReference>
<dbReference type="Proteomes" id="UP000016665">
    <property type="component" value="Chromosome 1A"/>
</dbReference>
<dbReference type="GO" id="GO:0006264">
    <property type="term" value="P:mitochondrial DNA replication"/>
    <property type="evidence" value="ECO:0007669"/>
    <property type="project" value="TreeGrafter"/>
</dbReference>
<protein>
    <recommendedName>
        <fullName evidence="8">SSBP protein</fullName>
    </recommendedName>
</protein>
<dbReference type="PANTHER" id="PTHR10302">
    <property type="entry name" value="SINGLE-STRANDED DNA-BINDING PROTEIN"/>
    <property type="match status" value="1"/>
</dbReference>
<dbReference type="InterPro" id="IPR000424">
    <property type="entry name" value="Primosome_PriB/ssb"/>
</dbReference>
<feature type="transmembrane region" description="Helical" evidence="5">
    <location>
        <begin position="12"/>
        <end position="33"/>
    </location>
</feature>
<dbReference type="PANTHER" id="PTHR10302:SF0">
    <property type="entry name" value="SINGLE-STRANDED DNA-BINDING PROTEIN, MITOCHONDRIAL"/>
    <property type="match status" value="1"/>
</dbReference>
<keyword evidence="5" id="KW-0812">Transmembrane</keyword>
<dbReference type="eggNOG" id="KOG1653">
    <property type="taxonomic scope" value="Eukaryota"/>
</dbReference>
<keyword evidence="5" id="KW-0472">Membrane</keyword>
<dbReference type="PROSITE" id="PS50935">
    <property type="entry name" value="SSB"/>
    <property type="match status" value="1"/>
</dbReference>
<reference evidence="6" key="3">
    <citation type="submission" date="2025-09" db="UniProtKB">
        <authorList>
            <consortium name="Ensembl"/>
        </authorList>
    </citation>
    <scope>IDENTIFICATION</scope>
</reference>
<organism evidence="6 7">
    <name type="scientific">Ficedula albicollis</name>
    <name type="common">Collared flycatcher</name>
    <name type="synonym">Muscicapa albicollis</name>
    <dbReference type="NCBI Taxonomy" id="59894"/>
    <lineage>
        <taxon>Eukaryota</taxon>
        <taxon>Metazoa</taxon>
        <taxon>Chordata</taxon>
        <taxon>Craniata</taxon>
        <taxon>Vertebrata</taxon>
        <taxon>Euteleostomi</taxon>
        <taxon>Archelosauria</taxon>
        <taxon>Archosauria</taxon>
        <taxon>Dinosauria</taxon>
        <taxon>Saurischia</taxon>
        <taxon>Theropoda</taxon>
        <taxon>Coelurosauria</taxon>
        <taxon>Aves</taxon>
        <taxon>Neognathae</taxon>
        <taxon>Neoaves</taxon>
        <taxon>Telluraves</taxon>
        <taxon>Australaves</taxon>
        <taxon>Passeriformes</taxon>
        <taxon>Muscicapidae</taxon>
        <taxon>Ficedula</taxon>
    </lineage>
</organism>
<keyword evidence="3" id="KW-0496">Mitochondrion</keyword>
<evidence type="ECO:0000256" key="2">
    <source>
        <dbReference type="ARBA" id="ARBA00023125"/>
    </source>
</evidence>
<dbReference type="Gene3D" id="2.40.50.140">
    <property type="entry name" value="Nucleic acid-binding proteins"/>
    <property type="match status" value="1"/>
</dbReference>
<dbReference type="GO" id="GO:0042645">
    <property type="term" value="C:mitochondrial nucleoid"/>
    <property type="evidence" value="ECO:0007669"/>
    <property type="project" value="UniProtKB-SubCell"/>
</dbReference>
<evidence type="ECO:0008006" key="8">
    <source>
        <dbReference type="Google" id="ProtNLM"/>
    </source>
</evidence>
<keyword evidence="5" id="KW-1133">Transmembrane helix</keyword>
<evidence type="ECO:0000256" key="5">
    <source>
        <dbReference type="SAM" id="Phobius"/>
    </source>
</evidence>
<reference evidence="6 7" key="1">
    <citation type="journal article" date="2012" name="Nature">
        <title>The genomic landscape of species divergence in Ficedula flycatchers.</title>
        <authorList>
            <person name="Ellegren H."/>
            <person name="Smeds L."/>
            <person name="Burri R."/>
            <person name="Olason P.I."/>
            <person name="Backstrom N."/>
            <person name="Kawakami T."/>
            <person name="Kunstner A."/>
            <person name="Makinen H."/>
            <person name="Nadachowska-Brzyska K."/>
            <person name="Qvarnstrom A."/>
            <person name="Uebbing S."/>
            <person name="Wolf J.B."/>
        </authorList>
    </citation>
    <scope>NUCLEOTIDE SEQUENCE [LARGE SCALE GENOMIC DNA]</scope>
</reference>
<evidence type="ECO:0000256" key="3">
    <source>
        <dbReference type="ARBA" id="ARBA00023271"/>
    </source>
</evidence>
<comment type="subcellular location">
    <subcellularLocation>
        <location evidence="1">Mitochondrion matrix</location>
        <location evidence="1">Mitochondrion nucleoid</location>
    </subcellularLocation>
</comment>
<proteinExistence type="predicted"/>
<name>U3JCL9_FICAL</name>
<keyword evidence="7" id="KW-1185">Reference proteome</keyword>
<dbReference type="CDD" id="cd04496">
    <property type="entry name" value="SSB_OBF"/>
    <property type="match status" value="1"/>
</dbReference>
<dbReference type="InterPro" id="IPR012340">
    <property type="entry name" value="NA-bd_OB-fold"/>
</dbReference>
<reference evidence="6" key="2">
    <citation type="submission" date="2025-08" db="UniProtKB">
        <authorList>
            <consortium name="Ensembl"/>
        </authorList>
    </citation>
    <scope>IDENTIFICATION</scope>
</reference>
<dbReference type="AlphaFoldDB" id="U3JCL9"/>
<dbReference type="InterPro" id="IPR011344">
    <property type="entry name" value="ssDNA-bd"/>
</dbReference>
<evidence type="ECO:0000256" key="1">
    <source>
        <dbReference type="ARBA" id="ARBA00004436"/>
    </source>
</evidence>